<sequence>MHLGAQRTRSGQVSPTTTTRFLVLLLSTCVVPLSAEEPSAAPGVDLIHQLGLSGRRDIHSSGTPYLTSLASSLSILPPGVGVILGPDALIEAPSADLLPAGVVEEFSIIVSLSSWRANNAFIFSVRDGRDRLQFGLQLLPGRVVVYIGEKASIYFKYDVQDGQWHSFSVGVRPRSVSFQARCGAVQYSEETLTRPQTLSSEGRLSVGRMDSRAVQFEGALCQLDIYPSAQAAAHYCDFVKKQCRLSDTFRSQSGSTESRFPSVSPSTKFHRSSSESHTFIQTLVDHSANSIPTALFDQFSTTSSPMFHSSTPRHMNTSPKTFGKVQSLDLTPETSTSNPPTEKTLDGENDTENQPLLKKPRATRATPDLISIIKQSRLKEALRNDGRPHHSDKELLQANPKVNSTILYREESSYNLVDQSEEQVQEGHDTVYSEGYGYDYGFEEDEYFFNYDGFVGPKGEPGPPGPAGPPGLPGPPGKRGLRGPAGPHGSPGPPGSPGLKGAKGDPGLSPGQAPAGEKGERGRLGPQGPKGEAGLKGPKGYPGPAGLPGEQGLPGLPGVSGVAGYPGRQGLAGPEGNPGPKGVNGFIGPPGVAGAPGLEGERGIPGPVGIKGPKGRPGVVGDAGERGPPGPDGNQGPVGGSGSSGFPGLRGDPGPEGPRGFPGIVGPQGLTGGAGPPGMKGDKAEPGLRGDPGETGYQGDKGTAGNPGPTGPRGKPGPLGKPGDPGPQGPPGPPGPEGFPGDIGAPGPNGPQDQRVFKEPGAPRDHQGQKEQRETKAPRVHLENLVPLDE</sequence>
<dbReference type="AlphaFoldDB" id="A0A6P6J7R3"/>
<dbReference type="SMART" id="SM00210">
    <property type="entry name" value="TSPN"/>
    <property type="match status" value="1"/>
</dbReference>
<evidence type="ECO:0000256" key="5">
    <source>
        <dbReference type="ARBA" id="ARBA00022737"/>
    </source>
</evidence>
<feature type="compositionally biased region" description="Gly residues" evidence="8">
    <location>
        <begin position="636"/>
        <end position="645"/>
    </location>
</feature>
<dbReference type="GO" id="GO:0005581">
    <property type="term" value="C:collagen trimer"/>
    <property type="evidence" value="ECO:0007669"/>
    <property type="project" value="UniProtKB-KW"/>
</dbReference>
<dbReference type="GO" id="GO:0005615">
    <property type="term" value="C:extracellular space"/>
    <property type="evidence" value="ECO:0007669"/>
    <property type="project" value="TreeGrafter"/>
</dbReference>
<dbReference type="SUPFAM" id="SSF49899">
    <property type="entry name" value="Concanavalin A-like lectins/glucanases"/>
    <property type="match status" value="1"/>
</dbReference>
<accession>A0A6P6J7R3</accession>
<keyword evidence="11" id="KW-1185">Reference proteome</keyword>
<keyword evidence="2" id="KW-0964">Secreted</keyword>
<dbReference type="Pfam" id="PF01391">
    <property type="entry name" value="Collagen"/>
    <property type="match status" value="3"/>
</dbReference>
<dbReference type="OrthoDB" id="8939548at2759"/>
<dbReference type="Proteomes" id="UP000515129">
    <property type="component" value="Chromosome 23"/>
</dbReference>
<keyword evidence="3" id="KW-0272">Extracellular matrix</keyword>
<feature type="compositionally biased region" description="Low complexity" evidence="8">
    <location>
        <begin position="712"/>
        <end position="722"/>
    </location>
</feature>
<feature type="compositionally biased region" description="Gly residues" evidence="8">
    <location>
        <begin position="669"/>
        <end position="678"/>
    </location>
</feature>
<dbReference type="GO" id="GO:0031012">
    <property type="term" value="C:extracellular matrix"/>
    <property type="evidence" value="ECO:0007669"/>
    <property type="project" value="TreeGrafter"/>
</dbReference>
<evidence type="ECO:0000313" key="12">
    <source>
        <dbReference type="RefSeq" id="XP_026055453.1"/>
    </source>
</evidence>
<feature type="compositionally biased region" description="Pro residues" evidence="8">
    <location>
        <begin position="724"/>
        <end position="737"/>
    </location>
</feature>
<evidence type="ECO:0000313" key="11">
    <source>
        <dbReference type="Proteomes" id="UP000515129"/>
    </source>
</evidence>
<dbReference type="Gene3D" id="2.60.120.200">
    <property type="match status" value="1"/>
</dbReference>
<feature type="compositionally biased region" description="Pro residues" evidence="8">
    <location>
        <begin position="460"/>
        <end position="476"/>
    </location>
</feature>
<feature type="domain" description="Thrombospondin-like N-terminal" evidence="10">
    <location>
        <begin position="43"/>
        <end position="229"/>
    </location>
</feature>
<comment type="subcellular location">
    <subcellularLocation>
        <location evidence="1">Secreted</location>
        <location evidence="1">Extracellular space</location>
        <location evidence="1">Extracellular matrix</location>
    </subcellularLocation>
</comment>
<dbReference type="KEGG" id="caua:113041239"/>
<feature type="compositionally biased region" description="Low complexity" evidence="8">
    <location>
        <begin position="331"/>
        <end position="342"/>
    </location>
</feature>
<feature type="signal peptide" evidence="9">
    <location>
        <begin position="1"/>
        <end position="35"/>
    </location>
</feature>
<feature type="region of interest" description="Disordered" evidence="8">
    <location>
        <begin position="304"/>
        <end position="369"/>
    </location>
</feature>
<evidence type="ECO:0000256" key="9">
    <source>
        <dbReference type="SAM" id="SignalP"/>
    </source>
</evidence>
<dbReference type="RefSeq" id="XP_026055453.1">
    <property type="nucleotide sequence ID" value="XM_026199668.1"/>
</dbReference>
<evidence type="ECO:0000256" key="1">
    <source>
        <dbReference type="ARBA" id="ARBA00004498"/>
    </source>
</evidence>
<dbReference type="InterPro" id="IPR050149">
    <property type="entry name" value="Collagen_superfamily"/>
</dbReference>
<keyword evidence="7" id="KW-0325">Glycoprotein</keyword>
<keyword evidence="5" id="KW-0677">Repeat</keyword>
<organism evidence="11 12">
    <name type="scientific">Carassius auratus</name>
    <name type="common">Goldfish</name>
    <dbReference type="NCBI Taxonomy" id="7957"/>
    <lineage>
        <taxon>Eukaryota</taxon>
        <taxon>Metazoa</taxon>
        <taxon>Chordata</taxon>
        <taxon>Craniata</taxon>
        <taxon>Vertebrata</taxon>
        <taxon>Euteleostomi</taxon>
        <taxon>Actinopterygii</taxon>
        <taxon>Neopterygii</taxon>
        <taxon>Teleostei</taxon>
        <taxon>Ostariophysi</taxon>
        <taxon>Cypriniformes</taxon>
        <taxon>Cyprinidae</taxon>
        <taxon>Cyprininae</taxon>
        <taxon>Carassius</taxon>
    </lineage>
</organism>
<dbReference type="InterPro" id="IPR048287">
    <property type="entry name" value="TSPN-like_N"/>
</dbReference>
<feature type="compositionally biased region" description="Basic and acidic residues" evidence="8">
    <location>
        <begin position="680"/>
        <end position="692"/>
    </location>
</feature>
<feature type="compositionally biased region" description="Low complexity" evidence="8">
    <location>
        <begin position="542"/>
        <end position="557"/>
    </location>
</feature>
<evidence type="ECO:0000256" key="3">
    <source>
        <dbReference type="ARBA" id="ARBA00022530"/>
    </source>
</evidence>
<dbReference type="GeneID" id="113041239"/>
<evidence type="ECO:0000256" key="6">
    <source>
        <dbReference type="ARBA" id="ARBA00023119"/>
    </source>
</evidence>
<reference evidence="12" key="1">
    <citation type="submission" date="2025-08" db="UniProtKB">
        <authorList>
            <consortium name="RefSeq"/>
        </authorList>
    </citation>
    <scope>IDENTIFICATION</scope>
    <source>
        <strain evidence="12">Wakin</strain>
        <tissue evidence="12">Muscle</tissue>
    </source>
</reference>
<proteinExistence type="predicted"/>
<dbReference type="InterPro" id="IPR008160">
    <property type="entry name" value="Collagen"/>
</dbReference>
<keyword evidence="6" id="KW-0176">Collagen</keyword>
<feature type="compositionally biased region" description="Basic and acidic residues" evidence="8">
    <location>
        <begin position="755"/>
        <end position="782"/>
    </location>
</feature>
<feature type="chain" id="PRO_5027665621" evidence="9">
    <location>
        <begin position="36"/>
        <end position="790"/>
    </location>
</feature>
<gene>
    <name evidence="12" type="primary">LOC113041239</name>
</gene>
<keyword evidence="4 9" id="KW-0732">Signal</keyword>
<evidence type="ECO:0000256" key="2">
    <source>
        <dbReference type="ARBA" id="ARBA00022525"/>
    </source>
</evidence>
<protein>
    <submittedName>
        <fullName evidence="12">Collagen alpha-1(XXIV) chain-like</fullName>
    </submittedName>
</protein>
<feature type="compositionally biased region" description="Polar residues" evidence="8">
    <location>
        <begin position="250"/>
        <end position="267"/>
    </location>
</feature>
<feature type="compositionally biased region" description="Low complexity" evidence="8">
    <location>
        <begin position="604"/>
        <end position="620"/>
    </location>
</feature>
<feature type="region of interest" description="Disordered" evidence="8">
    <location>
        <begin position="250"/>
        <end position="274"/>
    </location>
</feature>
<evidence type="ECO:0000259" key="10">
    <source>
        <dbReference type="SMART" id="SM00210"/>
    </source>
</evidence>
<dbReference type="FunFam" id="2.60.120.200:FF:000085">
    <property type="entry name" value="collagen alpha-1(XXVII) chain isoform X1"/>
    <property type="match status" value="1"/>
</dbReference>
<feature type="region of interest" description="Disordered" evidence="8">
    <location>
        <begin position="451"/>
        <end position="790"/>
    </location>
</feature>
<name>A0A6P6J7R3_CARAU</name>
<evidence type="ECO:0000256" key="7">
    <source>
        <dbReference type="ARBA" id="ARBA00023180"/>
    </source>
</evidence>
<evidence type="ECO:0000256" key="4">
    <source>
        <dbReference type="ARBA" id="ARBA00022729"/>
    </source>
</evidence>
<dbReference type="PANTHER" id="PTHR24023">
    <property type="entry name" value="COLLAGEN ALPHA"/>
    <property type="match status" value="1"/>
</dbReference>
<feature type="compositionally biased region" description="Polar residues" evidence="8">
    <location>
        <begin position="304"/>
        <end position="320"/>
    </location>
</feature>
<evidence type="ECO:0000256" key="8">
    <source>
        <dbReference type="SAM" id="MobiDB-lite"/>
    </source>
</evidence>
<dbReference type="InterPro" id="IPR013320">
    <property type="entry name" value="ConA-like_dom_sf"/>
</dbReference>
<dbReference type="PANTHER" id="PTHR24023:SF1082">
    <property type="entry name" value="COLLAGEN TRIPLE HELIX REPEAT"/>
    <property type="match status" value="1"/>
</dbReference>